<name>K3VUM3_FUSPC</name>
<accession>K3VUM3</accession>
<keyword evidence="3" id="KW-1185">Reference proteome</keyword>
<feature type="chain" id="PRO_5003866946" description="Lysine-specific metallo-endopeptidase domain-containing protein" evidence="1">
    <location>
        <begin position="20"/>
        <end position="404"/>
    </location>
</feature>
<dbReference type="Proteomes" id="UP000007978">
    <property type="component" value="Chromosome 1"/>
</dbReference>
<evidence type="ECO:0000313" key="3">
    <source>
        <dbReference type="Proteomes" id="UP000007978"/>
    </source>
</evidence>
<dbReference type="GeneID" id="20358912"/>
<dbReference type="RefSeq" id="XP_009251687.1">
    <property type="nucleotide sequence ID" value="XM_009253412.1"/>
</dbReference>
<keyword evidence="1" id="KW-0732">Signal</keyword>
<feature type="signal peptide" evidence="1">
    <location>
        <begin position="1"/>
        <end position="19"/>
    </location>
</feature>
<dbReference type="KEGG" id="fpu:FPSE_00292"/>
<comment type="caution">
    <text evidence="2">The sequence shown here is derived from an EMBL/GenBank/DDBJ whole genome shotgun (WGS) entry which is preliminary data.</text>
</comment>
<evidence type="ECO:0000313" key="2">
    <source>
        <dbReference type="EMBL" id="EKJ79607.1"/>
    </source>
</evidence>
<dbReference type="HOGENOM" id="CLU_727702_0_0_1"/>
<organism evidence="2 3">
    <name type="scientific">Fusarium pseudograminearum (strain CS3096)</name>
    <name type="common">Wheat and barley crown-rot fungus</name>
    <dbReference type="NCBI Taxonomy" id="1028729"/>
    <lineage>
        <taxon>Eukaryota</taxon>
        <taxon>Fungi</taxon>
        <taxon>Dikarya</taxon>
        <taxon>Ascomycota</taxon>
        <taxon>Pezizomycotina</taxon>
        <taxon>Sordariomycetes</taxon>
        <taxon>Hypocreomycetidae</taxon>
        <taxon>Hypocreales</taxon>
        <taxon>Nectriaceae</taxon>
        <taxon>Fusarium</taxon>
    </lineage>
</organism>
<dbReference type="InterPro" id="IPR024079">
    <property type="entry name" value="MetalloPept_cat_dom_sf"/>
</dbReference>
<dbReference type="EMBL" id="AFNW01000006">
    <property type="protein sequence ID" value="EKJ79607.1"/>
    <property type="molecule type" value="Genomic_DNA"/>
</dbReference>
<reference evidence="2 3" key="1">
    <citation type="journal article" date="2012" name="PLoS Pathog.">
        <title>Comparative pathogenomics reveals horizontally acquired novel virulence genes in fungi infecting cereal hosts.</title>
        <authorList>
            <person name="Gardiner D.M."/>
            <person name="McDonald M.C."/>
            <person name="Covarelli L."/>
            <person name="Solomon P.S."/>
            <person name="Rusu A.G."/>
            <person name="Marshall M."/>
            <person name="Kazan K."/>
            <person name="Chakraborty S."/>
            <person name="McDonald B.A."/>
            <person name="Manners J.M."/>
        </authorList>
    </citation>
    <scope>NUCLEOTIDE SEQUENCE [LARGE SCALE GENOMIC DNA]</scope>
    <source>
        <strain evidence="2 3">CS3096</strain>
    </source>
</reference>
<gene>
    <name evidence="2" type="ORF">FPSE_00292</name>
</gene>
<evidence type="ECO:0000256" key="1">
    <source>
        <dbReference type="SAM" id="SignalP"/>
    </source>
</evidence>
<evidence type="ECO:0008006" key="4">
    <source>
        <dbReference type="Google" id="ProtNLM"/>
    </source>
</evidence>
<dbReference type="GO" id="GO:0008237">
    <property type="term" value="F:metallopeptidase activity"/>
    <property type="evidence" value="ECO:0007669"/>
    <property type="project" value="InterPro"/>
</dbReference>
<dbReference type="AlphaFoldDB" id="K3VUM3"/>
<proteinExistence type="predicted"/>
<dbReference type="OrthoDB" id="515692at2759"/>
<sequence>MLFPFVWLIVGLLVHVSIAEETSTVTTSAAAPAGSDDIMNIWDLDKSCDDEAESMKAAMEDSLAMVTAALEALEFLRDEKLDPRKDRERFLLLKDKHTSQWKTCQIMLGFVPERKSTHLSQAIDFFKKMKTKMLATNEFEHGFVGRFKMNGIKPKLMCGDEKGADKWTWKPITDLQQHHEFRRYMFKAGAWVYDHRYFFQDFQSPGPLICGQEKHAEAFLDRDLIVFCDKVFDDDYKSRKWPRDLKKTGITEYQSLNTHRDTLPVTMFHELTHWFGGWAEIRDPNERAHADILDQSALTEDGDTIWRKGNRVKTYAVAPDWTEAYNNGLERDVAYGLSHVINLAMCQDKINMNYCGPKWALKNADSLTFFALAMYLDNWDWSYQGRARILGKDYKKRDRSRSPK</sequence>
<protein>
    <recommendedName>
        <fullName evidence="4">Lysine-specific metallo-endopeptidase domain-containing protein</fullName>
    </recommendedName>
</protein>
<dbReference type="Gene3D" id="3.40.390.10">
    <property type="entry name" value="Collagenase (Catalytic Domain)"/>
    <property type="match status" value="1"/>
</dbReference>